<dbReference type="PANTHER" id="PTHR43580">
    <property type="entry name" value="OXIDOREDUCTASE GLYR1-RELATED"/>
    <property type="match status" value="1"/>
</dbReference>
<dbReference type="InterPro" id="IPR008927">
    <property type="entry name" value="6-PGluconate_DH-like_C_sf"/>
</dbReference>
<dbReference type="InterPro" id="IPR013328">
    <property type="entry name" value="6PGD_dom2"/>
</dbReference>
<dbReference type="Gene3D" id="1.10.1040.10">
    <property type="entry name" value="N-(1-d-carboxylethyl)-l-norvaline Dehydrogenase, domain 2"/>
    <property type="match status" value="1"/>
</dbReference>
<dbReference type="EMBL" id="CP063845">
    <property type="protein sequence ID" value="UFP95994.1"/>
    <property type="molecule type" value="Genomic_DNA"/>
</dbReference>
<name>A0ABY3PQS3_9CYAN</name>
<gene>
    <name evidence="6" type="ORF">ISF26_07205</name>
</gene>
<evidence type="ECO:0000256" key="1">
    <source>
        <dbReference type="ARBA" id="ARBA00009080"/>
    </source>
</evidence>
<dbReference type="Proteomes" id="UP001054846">
    <property type="component" value="Chromosome"/>
</dbReference>
<dbReference type="PANTHER" id="PTHR43580:SF2">
    <property type="entry name" value="CYTOKINE-LIKE NUCLEAR FACTOR N-PAC"/>
    <property type="match status" value="1"/>
</dbReference>
<feature type="domain" description="3-hydroxyisobutyrate dehydrogenase-like NAD-binding" evidence="5">
    <location>
        <begin position="166"/>
        <end position="286"/>
    </location>
</feature>
<dbReference type="Pfam" id="PF03446">
    <property type="entry name" value="NAD_binding_2"/>
    <property type="match status" value="1"/>
</dbReference>
<dbReference type="InterPro" id="IPR015815">
    <property type="entry name" value="HIBADH-related"/>
</dbReference>
<evidence type="ECO:0000313" key="6">
    <source>
        <dbReference type="EMBL" id="UFP95994.1"/>
    </source>
</evidence>
<comment type="similarity">
    <text evidence="1">Belongs to the HIBADH-related family.</text>
</comment>
<protein>
    <submittedName>
        <fullName evidence="6">NAD(P)-dependent oxidoreductase</fullName>
    </submittedName>
</protein>
<evidence type="ECO:0000313" key="7">
    <source>
        <dbReference type="Proteomes" id="UP001054846"/>
    </source>
</evidence>
<dbReference type="SUPFAM" id="SSF51735">
    <property type="entry name" value="NAD(P)-binding Rossmann-fold domains"/>
    <property type="match status" value="1"/>
</dbReference>
<evidence type="ECO:0000256" key="3">
    <source>
        <dbReference type="ARBA" id="ARBA00023027"/>
    </source>
</evidence>
<evidence type="ECO:0000256" key="2">
    <source>
        <dbReference type="ARBA" id="ARBA00023002"/>
    </source>
</evidence>
<dbReference type="InterPro" id="IPR029154">
    <property type="entry name" value="HIBADH-like_NADP-bd"/>
</dbReference>
<evidence type="ECO:0000259" key="4">
    <source>
        <dbReference type="Pfam" id="PF03446"/>
    </source>
</evidence>
<dbReference type="InterPro" id="IPR036291">
    <property type="entry name" value="NAD(P)-bd_dom_sf"/>
</dbReference>
<organism evidence="6 7">
    <name type="scientific">Gloeobacter morelensis MG652769</name>
    <dbReference type="NCBI Taxonomy" id="2781736"/>
    <lineage>
        <taxon>Bacteria</taxon>
        <taxon>Bacillati</taxon>
        <taxon>Cyanobacteriota</taxon>
        <taxon>Cyanophyceae</taxon>
        <taxon>Gloeobacterales</taxon>
        <taxon>Gloeobacteraceae</taxon>
        <taxon>Gloeobacter</taxon>
        <taxon>Gloeobacter morelensis</taxon>
    </lineage>
</organism>
<accession>A0ABY3PQS3</accession>
<dbReference type="PIRSF" id="PIRSF000103">
    <property type="entry name" value="HIBADH"/>
    <property type="match status" value="1"/>
</dbReference>
<dbReference type="Gene3D" id="3.40.50.720">
    <property type="entry name" value="NAD(P)-binding Rossmann-like Domain"/>
    <property type="match status" value="1"/>
</dbReference>
<dbReference type="InterPro" id="IPR006115">
    <property type="entry name" value="6PGDH_NADP-bd"/>
</dbReference>
<dbReference type="SUPFAM" id="SSF48179">
    <property type="entry name" value="6-phosphogluconate dehydrogenase C-terminal domain-like"/>
    <property type="match status" value="1"/>
</dbReference>
<sequence>MSKVAVLGMGAMGSRMAAALLRADYQVTVWNRTADKTSPLVEAGAKAAQTPRAAVEEVDFAVCMVRDDAASHSVWLDSETGALASLPGRAVAIESSTLSVAWVQELAGHFQAAGKALLDAPVSGSRPQAEAAQLIYLVGGDTGRVAKAEPILKVMGGTVHHAGPLGSGAAVKLAINALLGVQVAVMGELIALLRRYGIDEARAVEMIGATSVCSPAARGAASAMAARNYAPLFPSALMEKDLGYLQEMAAEHGTRAPLAQAARSVFGEAMGQGYGEENMTGVVQLYWPGP</sequence>
<dbReference type="InterPro" id="IPR051265">
    <property type="entry name" value="HIBADH-related_NP60_sf"/>
</dbReference>
<feature type="domain" description="6-phosphogluconate dehydrogenase NADP-binding" evidence="4">
    <location>
        <begin position="3"/>
        <end position="163"/>
    </location>
</feature>
<evidence type="ECO:0000259" key="5">
    <source>
        <dbReference type="Pfam" id="PF14833"/>
    </source>
</evidence>
<keyword evidence="7" id="KW-1185">Reference proteome</keyword>
<reference evidence="6 7" key="1">
    <citation type="journal article" date="2021" name="Genome Biol. Evol.">
        <title>Complete Genome Sequencing of a Novel Gloeobacter Species from a Waterfall Cave in Mexico.</title>
        <authorList>
            <person name="Saw J.H."/>
            <person name="Cardona T."/>
            <person name="Montejano G."/>
        </authorList>
    </citation>
    <scope>NUCLEOTIDE SEQUENCE [LARGE SCALE GENOMIC DNA]</scope>
    <source>
        <strain evidence="6">MG652769</strain>
    </source>
</reference>
<proteinExistence type="inferred from homology"/>
<dbReference type="Pfam" id="PF14833">
    <property type="entry name" value="NAD_binding_11"/>
    <property type="match status" value="1"/>
</dbReference>
<keyword evidence="2" id="KW-0560">Oxidoreductase</keyword>
<keyword evidence="3" id="KW-0520">NAD</keyword>